<dbReference type="Proteomes" id="UP000220629">
    <property type="component" value="Unassembled WGS sequence"/>
</dbReference>
<dbReference type="Pfam" id="PF13663">
    <property type="entry name" value="DUF4148"/>
    <property type="match status" value="1"/>
</dbReference>
<evidence type="ECO:0008006" key="4">
    <source>
        <dbReference type="Google" id="ProtNLM"/>
    </source>
</evidence>
<proteinExistence type="predicted"/>
<protein>
    <recommendedName>
        <fullName evidence="4">DUF4148 domain-containing protein</fullName>
    </recommendedName>
</protein>
<reference evidence="3" key="1">
    <citation type="submission" date="2017-09" db="EMBL/GenBank/DDBJ databases">
        <title>FDA dAtabase for Regulatory Grade micrObial Sequences (FDA-ARGOS): Supporting development and validation of Infectious Disease Dx tests.</title>
        <authorList>
            <person name="Minogue T."/>
            <person name="Wolcott M."/>
            <person name="Wasieloski L."/>
            <person name="Aguilar W."/>
            <person name="Moore D."/>
            <person name="Tallon L."/>
            <person name="Sadzewicz L."/>
            <person name="Ott S."/>
            <person name="Zhao X."/>
            <person name="Nagaraj S."/>
            <person name="Vavikolanu K."/>
            <person name="Aluvathingal J."/>
            <person name="Nadendla S."/>
            <person name="Sichtig H."/>
        </authorList>
    </citation>
    <scope>NUCLEOTIDE SEQUENCE [LARGE SCALE GENOMIC DNA]</scope>
    <source>
        <strain evidence="3">FDAARGOS_390</strain>
    </source>
</reference>
<sequence>MTEFSCSDHARAAARGQNQAIDTEPETRGMKNALRLSLGMGIALGGLCLGGQAMAQAKTRAEVRQELLQARHDGYLPNRRTNFPPDASMVARSRQLHRLTIHRGESSPRFDEHDTRDPAARPAQ</sequence>
<organism evidence="2 3">
    <name type="scientific">Burkholderia gladioli</name>
    <name type="common">Pseudomonas marginata</name>
    <name type="synonym">Phytomonas marginata</name>
    <dbReference type="NCBI Taxonomy" id="28095"/>
    <lineage>
        <taxon>Bacteria</taxon>
        <taxon>Pseudomonadati</taxon>
        <taxon>Pseudomonadota</taxon>
        <taxon>Betaproteobacteria</taxon>
        <taxon>Burkholderiales</taxon>
        <taxon>Burkholderiaceae</taxon>
        <taxon>Burkholderia</taxon>
    </lineage>
</organism>
<evidence type="ECO:0000313" key="2">
    <source>
        <dbReference type="EMBL" id="PEH42117.1"/>
    </source>
</evidence>
<dbReference type="AlphaFoldDB" id="A0A2A7SEM9"/>
<evidence type="ECO:0000313" key="3">
    <source>
        <dbReference type="Proteomes" id="UP000220629"/>
    </source>
</evidence>
<feature type="region of interest" description="Disordered" evidence="1">
    <location>
        <begin position="100"/>
        <end position="124"/>
    </location>
</feature>
<feature type="region of interest" description="Disordered" evidence="1">
    <location>
        <begin position="1"/>
        <end position="28"/>
    </location>
</feature>
<gene>
    <name evidence="2" type="ORF">CRM94_08160</name>
</gene>
<dbReference type="RefSeq" id="WP_098151895.1">
    <property type="nucleotide sequence ID" value="NZ_CADEQB010000009.1"/>
</dbReference>
<dbReference type="InterPro" id="IPR025421">
    <property type="entry name" value="DUF4148"/>
</dbReference>
<evidence type="ECO:0000256" key="1">
    <source>
        <dbReference type="SAM" id="MobiDB-lite"/>
    </source>
</evidence>
<feature type="compositionally biased region" description="Basic and acidic residues" evidence="1">
    <location>
        <begin position="1"/>
        <end position="11"/>
    </location>
</feature>
<dbReference type="EMBL" id="PDDY01000001">
    <property type="protein sequence ID" value="PEH42117.1"/>
    <property type="molecule type" value="Genomic_DNA"/>
</dbReference>
<comment type="caution">
    <text evidence="2">The sequence shown here is derived from an EMBL/GenBank/DDBJ whole genome shotgun (WGS) entry which is preliminary data.</text>
</comment>
<accession>A0A2A7SEM9</accession>
<name>A0A2A7SEM9_BURGA</name>
<feature type="compositionally biased region" description="Basic and acidic residues" evidence="1">
    <location>
        <begin position="102"/>
        <end position="124"/>
    </location>
</feature>